<dbReference type="PIRSF" id="PIRSF006250">
    <property type="entry name" value="NadC_ModD"/>
    <property type="match status" value="1"/>
</dbReference>
<evidence type="ECO:0000259" key="11">
    <source>
        <dbReference type="Pfam" id="PF02749"/>
    </source>
</evidence>
<evidence type="ECO:0000256" key="1">
    <source>
        <dbReference type="ARBA" id="ARBA00003237"/>
    </source>
</evidence>
<dbReference type="InterPro" id="IPR013785">
    <property type="entry name" value="Aldolase_TIM"/>
</dbReference>
<dbReference type="SUPFAM" id="SSF51690">
    <property type="entry name" value="Nicotinate/Quinolinate PRTase C-terminal domain-like"/>
    <property type="match status" value="1"/>
</dbReference>
<evidence type="ECO:0000256" key="7">
    <source>
        <dbReference type="ARBA" id="ARBA00022679"/>
    </source>
</evidence>
<gene>
    <name evidence="12" type="primary">nadC</name>
    <name evidence="12" type="ORF">ACFPN2_38245</name>
</gene>
<dbReference type="InterPro" id="IPR022412">
    <property type="entry name" value="Quinolinate_PRibosylTrfase_N"/>
</dbReference>
<dbReference type="Gene3D" id="3.20.20.70">
    <property type="entry name" value="Aldolase class I"/>
    <property type="match status" value="1"/>
</dbReference>
<comment type="pathway">
    <text evidence="2">Cofactor biosynthesis; NAD(+) biosynthesis; nicotinate D-ribonucleotide from quinolinate: step 1/1.</text>
</comment>
<evidence type="ECO:0000256" key="9">
    <source>
        <dbReference type="PIRNR" id="PIRNR006250"/>
    </source>
</evidence>
<protein>
    <recommendedName>
        <fullName evidence="4">nicotinate-nucleotide diphosphorylase (carboxylating)</fullName>
        <ecNumber evidence="4">2.4.2.19</ecNumber>
    </recommendedName>
    <alternativeName>
        <fullName evidence="8">Quinolinate phosphoribosyltransferase [decarboxylating]</fullName>
    </alternativeName>
</protein>
<keyword evidence="7 9" id="KW-0808">Transferase</keyword>
<dbReference type="CDD" id="cd01572">
    <property type="entry name" value="QPRTase"/>
    <property type="match status" value="1"/>
</dbReference>
<comment type="caution">
    <text evidence="12">The sequence shown here is derived from an EMBL/GenBank/DDBJ whole genome shotgun (WGS) entry which is preliminary data.</text>
</comment>
<organism evidence="12 13">
    <name type="scientific">Steroidobacter flavus</name>
    <dbReference type="NCBI Taxonomy" id="1842136"/>
    <lineage>
        <taxon>Bacteria</taxon>
        <taxon>Pseudomonadati</taxon>
        <taxon>Pseudomonadota</taxon>
        <taxon>Gammaproteobacteria</taxon>
        <taxon>Steroidobacterales</taxon>
        <taxon>Steroidobacteraceae</taxon>
        <taxon>Steroidobacter</taxon>
    </lineage>
</organism>
<comment type="function">
    <text evidence="1">Involved in the catabolism of quinolinic acid (QA).</text>
</comment>
<dbReference type="InterPro" id="IPR036068">
    <property type="entry name" value="Nicotinate_pribotase-like_C"/>
</dbReference>
<reference evidence="13" key="1">
    <citation type="journal article" date="2019" name="Int. J. Syst. Evol. Microbiol.">
        <title>The Global Catalogue of Microorganisms (GCM) 10K type strain sequencing project: providing services to taxonomists for standard genome sequencing and annotation.</title>
        <authorList>
            <consortium name="The Broad Institute Genomics Platform"/>
            <consortium name="The Broad Institute Genome Sequencing Center for Infectious Disease"/>
            <person name="Wu L."/>
            <person name="Ma J."/>
        </authorList>
    </citation>
    <scope>NUCLEOTIDE SEQUENCE [LARGE SCALE GENOMIC DNA]</scope>
    <source>
        <strain evidence="13">CGMCC 1.10759</strain>
    </source>
</reference>
<evidence type="ECO:0000259" key="10">
    <source>
        <dbReference type="Pfam" id="PF01729"/>
    </source>
</evidence>
<keyword evidence="13" id="KW-1185">Reference proteome</keyword>
<keyword evidence="6 9" id="KW-0328">Glycosyltransferase</keyword>
<evidence type="ECO:0000256" key="8">
    <source>
        <dbReference type="ARBA" id="ARBA00033102"/>
    </source>
</evidence>
<evidence type="ECO:0000313" key="12">
    <source>
        <dbReference type="EMBL" id="MFC4314964.1"/>
    </source>
</evidence>
<dbReference type="Pfam" id="PF02749">
    <property type="entry name" value="QRPTase_N"/>
    <property type="match status" value="1"/>
</dbReference>
<dbReference type="PANTHER" id="PTHR32179">
    <property type="entry name" value="NICOTINATE-NUCLEOTIDE PYROPHOSPHORYLASE [CARBOXYLATING]"/>
    <property type="match status" value="1"/>
</dbReference>
<accession>A0ABV8T860</accession>
<dbReference type="PANTHER" id="PTHR32179:SF3">
    <property type="entry name" value="NICOTINATE-NUCLEOTIDE PYROPHOSPHORYLASE [CARBOXYLATING]"/>
    <property type="match status" value="1"/>
</dbReference>
<dbReference type="InterPro" id="IPR027277">
    <property type="entry name" value="NadC/ModD"/>
</dbReference>
<evidence type="ECO:0000256" key="3">
    <source>
        <dbReference type="ARBA" id="ARBA00009400"/>
    </source>
</evidence>
<dbReference type="InterPro" id="IPR004393">
    <property type="entry name" value="NadC"/>
</dbReference>
<sequence>MSIALPSSEYITRTVTIALEEDVGTGDLTAQLIPADRVSKATVITREDATLCGRAWFDEVFRQIDPRVHVTWKAADGDRVRANQVLCELSGPSRSLLTGERTALNFLQCLSAVATEATRYVEALKGTQCRVLDTRKTIPGLRLAQKYAVRCAGGTNHRIGLFDAILVKENHIAAAGSIAAAVAEARRVNSEVMVEVEVENLDELQQALAAKVDRILIDNFSNEDMKAAVRIARSHENKGIELEASGNMSLETLRAVAETGVDFISVGGLTKHVRAVDLSMRFA</sequence>
<dbReference type="EC" id="2.4.2.19" evidence="4"/>
<evidence type="ECO:0000313" key="13">
    <source>
        <dbReference type="Proteomes" id="UP001595904"/>
    </source>
</evidence>
<evidence type="ECO:0000256" key="4">
    <source>
        <dbReference type="ARBA" id="ARBA00011944"/>
    </source>
</evidence>
<dbReference type="Pfam" id="PF01729">
    <property type="entry name" value="QRPTase_C"/>
    <property type="match status" value="1"/>
</dbReference>
<dbReference type="Proteomes" id="UP001595904">
    <property type="component" value="Unassembled WGS sequence"/>
</dbReference>
<evidence type="ECO:0000256" key="6">
    <source>
        <dbReference type="ARBA" id="ARBA00022676"/>
    </source>
</evidence>
<feature type="domain" description="Quinolinate phosphoribosyl transferase C-terminal" evidence="10">
    <location>
        <begin position="113"/>
        <end position="281"/>
    </location>
</feature>
<feature type="domain" description="Quinolinate phosphoribosyl transferase N-terminal" evidence="11">
    <location>
        <begin position="27"/>
        <end position="111"/>
    </location>
</feature>
<proteinExistence type="inferred from homology"/>
<evidence type="ECO:0000256" key="5">
    <source>
        <dbReference type="ARBA" id="ARBA00022642"/>
    </source>
</evidence>
<dbReference type="RefSeq" id="WP_380606567.1">
    <property type="nucleotide sequence ID" value="NZ_JBHSDU010000015.1"/>
</dbReference>
<comment type="similarity">
    <text evidence="3 9">Belongs to the NadC/ModD family.</text>
</comment>
<dbReference type="GO" id="GO:0004514">
    <property type="term" value="F:nicotinate-nucleotide diphosphorylase (carboxylating) activity"/>
    <property type="evidence" value="ECO:0007669"/>
    <property type="project" value="UniProtKB-EC"/>
</dbReference>
<dbReference type="SUPFAM" id="SSF54675">
    <property type="entry name" value="Nicotinate/Quinolinate PRTase N-terminal domain-like"/>
    <property type="match status" value="1"/>
</dbReference>
<dbReference type="Gene3D" id="3.90.1170.20">
    <property type="entry name" value="Quinolinate phosphoribosyl transferase, N-terminal domain"/>
    <property type="match status" value="1"/>
</dbReference>
<dbReference type="NCBIfam" id="TIGR00078">
    <property type="entry name" value="nadC"/>
    <property type="match status" value="1"/>
</dbReference>
<dbReference type="InterPro" id="IPR002638">
    <property type="entry name" value="Quinolinate_PRibosylTrfase_C"/>
</dbReference>
<keyword evidence="5" id="KW-0662">Pyridine nucleotide biosynthesis</keyword>
<dbReference type="EMBL" id="JBHSDU010000015">
    <property type="protein sequence ID" value="MFC4314964.1"/>
    <property type="molecule type" value="Genomic_DNA"/>
</dbReference>
<evidence type="ECO:0000256" key="2">
    <source>
        <dbReference type="ARBA" id="ARBA00004893"/>
    </source>
</evidence>
<name>A0ABV8T860_9GAMM</name>
<dbReference type="InterPro" id="IPR037128">
    <property type="entry name" value="Quinolinate_PRibosylTase_N_sf"/>
</dbReference>